<dbReference type="EMBL" id="MU150423">
    <property type="protein sequence ID" value="KAF9456479.1"/>
    <property type="molecule type" value="Genomic_DNA"/>
</dbReference>
<keyword evidence="5" id="KW-0539">Nucleus</keyword>
<sequence>MDSQAHDQQQKDFLASLFPDEPTDHLQRGFDGNQNNMSMFPFSASPPGNQQGLGMQQSLLQSPGPQISMDMLGSLMQGIDTHGTLSPQGSFSPQSMLEQQFKLTQLQQLQQLQNQIFQQQIALISSQTAGIMHGSPSIDARRDHQGASYDTGLPTPGPSGKLHAQQSTGDYISSMNLGPYMDPQDSYRNRGADLAPPMANRPNQPHFSLQQGSTSAPAHIAFRTSPSHQSLPSPADADVDISPLTSPWLGAYQQTLQHSSNKRNACSSGDEGSNQPSRKRQSPAIRPTNPTQVKKNYRNSKSTNSTPLLRSSRSRKGSTAGEVAIEEVPGDTPSPVDLSMPPPAPPSTQASSSSSNASDPPASPEFNPQLTPVTPASIMNLGRLGIDNRLTPARQMLPPEMRPKGASKNKASTNSPTRSKSGRKATTGSLASPGLKAILPAGSAPPLNLGPTPALPGPVVQVRKSSHKAAEQKRRDSLKSTFDDLRGLLPPIPLPSDEKPDEPILPGALPPRGPPKAGGEGPNKGVSKLQLLICGNEYIRQLKGRVQRRDEEIEKLRREVRRLRSAGGVAAVMEELEELDLDRDLDAVEALSAGIGRGGDVMMEEEDGEDDGED</sequence>
<feature type="compositionally biased region" description="Low complexity" evidence="7">
    <location>
        <begin position="50"/>
        <end position="62"/>
    </location>
</feature>
<dbReference type="GO" id="GO:0000978">
    <property type="term" value="F:RNA polymerase II cis-regulatory region sequence-specific DNA binding"/>
    <property type="evidence" value="ECO:0007669"/>
    <property type="project" value="TreeGrafter"/>
</dbReference>
<dbReference type="GO" id="GO:0046983">
    <property type="term" value="F:protein dimerization activity"/>
    <property type="evidence" value="ECO:0007669"/>
    <property type="project" value="InterPro"/>
</dbReference>
<protein>
    <recommendedName>
        <fullName evidence="8">BHLH domain-containing protein</fullName>
    </recommendedName>
</protein>
<feature type="compositionally biased region" description="Low complexity" evidence="7">
    <location>
        <begin position="347"/>
        <end position="360"/>
    </location>
</feature>
<organism evidence="9 10">
    <name type="scientific">Collybia nuda</name>
    <dbReference type="NCBI Taxonomy" id="64659"/>
    <lineage>
        <taxon>Eukaryota</taxon>
        <taxon>Fungi</taxon>
        <taxon>Dikarya</taxon>
        <taxon>Basidiomycota</taxon>
        <taxon>Agaricomycotina</taxon>
        <taxon>Agaricomycetes</taxon>
        <taxon>Agaricomycetidae</taxon>
        <taxon>Agaricales</taxon>
        <taxon>Tricholomatineae</taxon>
        <taxon>Clitocybaceae</taxon>
        <taxon>Collybia</taxon>
    </lineage>
</organism>
<dbReference type="Proteomes" id="UP000807353">
    <property type="component" value="Unassembled WGS sequence"/>
</dbReference>
<comment type="caution">
    <text evidence="9">The sequence shown here is derived from an EMBL/GenBank/DDBJ whole genome shotgun (WGS) entry which is preliminary data.</text>
</comment>
<feature type="compositionally biased region" description="Polar residues" evidence="7">
    <location>
        <begin position="201"/>
        <end position="215"/>
    </location>
</feature>
<dbReference type="InterPro" id="IPR011598">
    <property type="entry name" value="bHLH_dom"/>
</dbReference>
<feature type="domain" description="BHLH" evidence="8">
    <location>
        <begin position="462"/>
        <end position="542"/>
    </location>
</feature>
<feature type="compositionally biased region" description="Polar residues" evidence="7">
    <location>
        <begin position="409"/>
        <end position="430"/>
    </location>
</feature>
<feature type="region of interest" description="Disordered" evidence="7">
    <location>
        <begin position="188"/>
        <end position="215"/>
    </location>
</feature>
<feature type="region of interest" description="Disordered" evidence="7">
    <location>
        <begin position="17"/>
        <end position="70"/>
    </location>
</feature>
<dbReference type="GO" id="GO:0005634">
    <property type="term" value="C:nucleus"/>
    <property type="evidence" value="ECO:0007669"/>
    <property type="project" value="UniProtKB-SubCell"/>
</dbReference>
<dbReference type="SMART" id="SM00353">
    <property type="entry name" value="HLH"/>
    <property type="match status" value="1"/>
</dbReference>
<evidence type="ECO:0000259" key="8">
    <source>
        <dbReference type="PROSITE" id="PS50888"/>
    </source>
</evidence>
<keyword evidence="4" id="KW-0804">Transcription</keyword>
<gene>
    <name evidence="9" type="ORF">BDZ94DRAFT_1275526</name>
</gene>
<dbReference type="CDD" id="cd11405">
    <property type="entry name" value="bHLHzip_MLXIP_like"/>
    <property type="match status" value="1"/>
</dbReference>
<dbReference type="InterPro" id="IPR036638">
    <property type="entry name" value="HLH_DNA-bd_sf"/>
</dbReference>
<name>A0A9P5XTK0_9AGAR</name>
<evidence type="ECO:0000256" key="5">
    <source>
        <dbReference type="ARBA" id="ARBA00023242"/>
    </source>
</evidence>
<feature type="compositionally biased region" description="Polar residues" evidence="7">
    <location>
        <begin position="288"/>
        <end position="311"/>
    </location>
</feature>
<evidence type="ECO:0000313" key="10">
    <source>
        <dbReference type="Proteomes" id="UP000807353"/>
    </source>
</evidence>
<dbReference type="GO" id="GO:0000981">
    <property type="term" value="F:DNA-binding transcription factor activity, RNA polymerase II-specific"/>
    <property type="evidence" value="ECO:0007669"/>
    <property type="project" value="TreeGrafter"/>
</dbReference>
<reference evidence="9" key="1">
    <citation type="submission" date="2020-11" db="EMBL/GenBank/DDBJ databases">
        <authorList>
            <consortium name="DOE Joint Genome Institute"/>
            <person name="Ahrendt S."/>
            <person name="Riley R."/>
            <person name="Andreopoulos W."/>
            <person name="Labutti K."/>
            <person name="Pangilinan J."/>
            <person name="Ruiz-Duenas F.J."/>
            <person name="Barrasa J.M."/>
            <person name="Sanchez-Garcia M."/>
            <person name="Camarero S."/>
            <person name="Miyauchi S."/>
            <person name="Serrano A."/>
            <person name="Linde D."/>
            <person name="Babiker R."/>
            <person name="Drula E."/>
            <person name="Ayuso-Fernandez I."/>
            <person name="Pacheco R."/>
            <person name="Padilla G."/>
            <person name="Ferreira P."/>
            <person name="Barriuso J."/>
            <person name="Kellner H."/>
            <person name="Castanera R."/>
            <person name="Alfaro M."/>
            <person name="Ramirez L."/>
            <person name="Pisabarro A.G."/>
            <person name="Kuo A."/>
            <person name="Tritt A."/>
            <person name="Lipzen A."/>
            <person name="He G."/>
            <person name="Yan M."/>
            <person name="Ng V."/>
            <person name="Cullen D."/>
            <person name="Martin F."/>
            <person name="Rosso M.-N."/>
            <person name="Henrissat B."/>
            <person name="Hibbett D."/>
            <person name="Martinez A.T."/>
            <person name="Grigoriev I.V."/>
        </authorList>
    </citation>
    <scope>NUCLEOTIDE SEQUENCE</scope>
    <source>
        <strain evidence="9">CBS 247.69</strain>
    </source>
</reference>
<dbReference type="PANTHER" id="PTHR15741:SF38">
    <property type="entry name" value="BHLH DOMAIN-CONTAINING PROTEIN"/>
    <property type="match status" value="1"/>
</dbReference>
<dbReference type="AlphaFoldDB" id="A0A9P5XTK0"/>
<dbReference type="PANTHER" id="PTHR15741">
    <property type="entry name" value="BASIC HELIX-LOOP-HELIX ZIP TRANSCRIPTION FACTOR"/>
    <property type="match status" value="1"/>
</dbReference>
<evidence type="ECO:0000256" key="2">
    <source>
        <dbReference type="ARBA" id="ARBA00023015"/>
    </source>
</evidence>
<feature type="coiled-coil region" evidence="6">
    <location>
        <begin position="539"/>
        <end position="566"/>
    </location>
</feature>
<dbReference type="InterPro" id="IPR052207">
    <property type="entry name" value="Max-like/E-box_TFs"/>
</dbReference>
<keyword evidence="2" id="KW-0805">Transcription regulation</keyword>
<keyword evidence="3" id="KW-0238">DNA-binding</keyword>
<proteinExistence type="predicted"/>
<evidence type="ECO:0000313" key="9">
    <source>
        <dbReference type="EMBL" id="KAF9456479.1"/>
    </source>
</evidence>
<feature type="region of interest" description="Disordered" evidence="7">
    <location>
        <begin position="256"/>
        <end position="375"/>
    </location>
</feature>
<keyword evidence="6" id="KW-0175">Coiled coil</keyword>
<dbReference type="PROSITE" id="PS50888">
    <property type="entry name" value="BHLH"/>
    <property type="match status" value="1"/>
</dbReference>
<feature type="compositionally biased region" description="Polar residues" evidence="7">
    <location>
        <begin position="256"/>
        <end position="276"/>
    </location>
</feature>
<evidence type="ECO:0000256" key="4">
    <source>
        <dbReference type="ARBA" id="ARBA00023163"/>
    </source>
</evidence>
<comment type="subcellular location">
    <subcellularLocation>
        <location evidence="1">Nucleus</location>
    </subcellularLocation>
</comment>
<evidence type="ECO:0000256" key="1">
    <source>
        <dbReference type="ARBA" id="ARBA00004123"/>
    </source>
</evidence>
<dbReference type="OrthoDB" id="5344169at2759"/>
<dbReference type="SUPFAM" id="SSF47459">
    <property type="entry name" value="HLH, helix-loop-helix DNA-binding domain"/>
    <property type="match status" value="1"/>
</dbReference>
<feature type="region of interest" description="Disordered" evidence="7">
    <location>
        <begin position="387"/>
        <end position="524"/>
    </location>
</feature>
<evidence type="ECO:0000256" key="3">
    <source>
        <dbReference type="ARBA" id="ARBA00023125"/>
    </source>
</evidence>
<keyword evidence="10" id="KW-1185">Reference proteome</keyword>
<evidence type="ECO:0000256" key="6">
    <source>
        <dbReference type="SAM" id="Coils"/>
    </source>
</evidence>
<feature type="region of interest" description="Disordered" evidence="7">
    <location>
        <begin position="134"/>
        <end position="165"/>
    </location>
</feature>
<feature type="compositionally biased region" description="Basic and acidic residues" evidence="7">
    <location>
        <begin position="468"/>
        <end position="486"/>
    </location>
</feature>
<dbReference type="Gene3D" id="4.10.280.10">
    <property type="entry name" value="Helix-loop-helix DNA-binding domain"/>
    <property type="match status" value="1"/>
</dbReference>
<dbReference type="Pfam" id="PF00010">
    <property type="entry name" value="HLH"/>
    <property type="match status" value="1"/>
</dbReference>
<accession>A0A9P5XTK0</accession>
<evidence type="ECO:0000256" key="7">
    <source>
        <dbReference type="SAM" id="MobiDB-lite"/>
    </source>
</evidence>